<protein>
    <submittedName>
        <fullName evidence="1">Uncharacterized protein</fullName>
    </submittedName>
</protein>
<evidence type="ECO:0000313" key="2">
    <source>
        <dbReference type="Proteomes" id="UP000030428"/>
    </source>
</evidence>
<keyword evidence="2" id="KW-1185">Reference proteome</keyword>
<organism evidence="1 2">
    <name type="scientific">Candidatus Thiomargarita nelsonii</name>
    <dbReference type="NCBI Taxonomy" id="1003181"/>
    <lineage>
        <taxon>Bacteria</taxon>
        <taxon>Pseudomonadati</taxon>
        <taxon>Pseudomonadota</taxon>
        <taxon>Gammaproteobacteria</taxon>
        <taxon>Thiotrichales</taxon>
        <taxon>Thiotrichaceae</taxon>
        <taxon>Thiomargarita</taxon>
    </lineage>
</organism>
<proteinExistence type="predicted"/>
<evidence type="ECO:0000313" key="1">
    <source>
        <dbReference type="EMBL" id="TGN99934.1"/>
    </source>
</evidence>
<dbReference type="AlphaFoldDB" id="A0A4E0RLS2"/>
<gene>
    <name evidence="1" type="ORF">PN36_30730</name>
</gene>
<name>A0A4E0RLS2_9GAMM</name>
<comment type="caution">
    <text evidence="1">The sequence shown here is derived from an EMBL/GenBank/DDBJ whole genome shotgun (WGS) entry which is preliminary data.</text>
</comment>
<dbReference type="EMBL" id="JSZA02000233">
    <property type="protein sequence ID" value="TGN99934.1"/>
    <property type="molecule type" value="Genomic_DNA"/>
</dbReference>
<dbReference type="Proteomes" id="UP000030428">
    <property type="component" value="Unassembled WGS sequence"/>
</dbReference>
<reference evidence="1 2" key="1">
    <citation type="journal article" date="2016" name="Front. Microbiol.">
        <title>Single-Cell (Meta-)Genomics of a Dimorphic Candidatus Thiomargarita nelsonii Reveals Genomic Plasticity.</title>
        <authorList>
            <person name="Flood B.E."/>
            <person name="Fliss P."/>
            <person name="Jones D.S."/>
            <person name="Dick G.J."/>
            <person name="Jain S."/>
            <person name="Kaster A.K."/>
            <person name="Winkel M."/>
            <person name="Mussmann M."/>
            <person name="Bailey J."/>
        </authorList>
    </citation>
    <scope>NUCLEOTIDE SEQUENCE [LARGE SCALE GENOMIC DNA]</scope>
    <source>
        <strain evidence="1">Hydrate Ridge</strain>
    </source>
</reference>
<sequence length="70" mass="7829">MRRFSSYGPVDKELHYYVPRQELINGAFQELLGDDPNKGITSQSGHLVKLAKPGSCNKSFQAFSKIPSLM</sequence>
<accession>A0A4E0RLS2</accession>